<feature type="signal peptide" evidence="7">
    <location>
        <begin position="1"/>
        <end position="23"/>
    </location>
</feature>
<dbReference type="Pfam" id="PF00026">
    <property type="entry name" value="Asp"/>
    <property type="match status" value="1"/>
</dbReference>
<evidence type="ECO:0000256" key="2">
    <source>
        <dbReference type="ARBA" id="ARBA00022670"/>
    </source>
</evidence>
<dbReference type="AlphaFoldDB" id="A0A6P8BEX6"/>
<evidence type="ECO:0000256" key="6">
    <source>
        <dbReference type="RuleBase" id="RU000454"/>
    </source>
</evidence>
<dbReference type="CDD" id="cd06097">
    <property type="entry name" value="Aspergillopepsin_like"/>
    <property type="match status" value="1"/>
</dbReference>
<feature type="active site" evidence="5">
    <location>
        <position position="306"/>
    </location>
</feature>
<dbReference type="PRINTS" id="PR00792">
    <property type="entry name" value="PEPSIN"/>
</dbReference>
<dbReference type="InterPro" id="IPR001969">
    <property type="entry name" value="Aspartic_peptidase_AS"/>
</dbReference>
<evidence type="ECO:0000256" key="5">
    <source>
        <dbReference type="PIRSR" id="PIRSR601461-1"/>
    </source>
</evidence>
<organism evidence="9 10">
    <name type="scientific">Pyricularia grisea</name>
    <name type="common">Crabgrass-specific blast fungus</name>
    <name type="synonym">Magnaporthe grisea</name>
    <dbReference type="NCBI Taxonomy" id="148305"/>
    <lineage>
        <taxon>Eukaryota</taxon>
        <taxon>Fungi</taxon>
        <taxon>Dikarya</taxon>
        <taxon>Ascomycota</taxon>
        <taxon>Pezizomycotina</taxon>
        <taxon>Sordariomycetes</taxon>
        <taxon>Sordariomycetidae</taxon>
        <taxon>Magnaporthales</taxon>
        <taxon>Pyriculariaceae</taxon>
        <taxon>Pyricularia</taxon>
    </lineage>
</organism>
<dbReference type="SUPFAM" id="SSF50630">
    <property type="entry name" value="Acid proteases"/>
    <property type="match status" value="1"/>
</dbReference>
<evidence type="ECO:0000313" key="9">
    <source>
        <dbReference type="Proteomes" id="UP000515153"/>
    </source>
</evidence>
<evidence type="ECO:0000313" key="10">
    <source>
        <dbReference type="RefSeq" id="XP_030985697.1"/>
    </source>
</evidence>
<dbReference type="InterPro" id="IPR021109">
    <property type="entry name" value="Peptidase_aspartic_dom_sf"/>
</dbReference>
<accession>A0A6P8BEX6</accession>
<feature type="domain" description="Peptidase A1" evidence="8">
    <location>
        <begin position="92"/>
        <end position="427"/>
    </location>
</feature>
<dbReference type="InterPro" id="IPR034163">
    <property type="entry name" value="Aspergillopepsin-like_cat_dom"/>
</dbReference>
<dbReference type="GO" id="GO:0006508">
    <property type="term" value="P:proteolysis"/>
    <property type="evidence" value="ECO:0007669"/>
    <property type="project" value="UniProtKB-KW"/>
</dbReference>
<dbReference type="InterPro" id="IPR001461">
    <property type="entry name" value="Aspartic_peptidase_A1"/>
</dbReference>
<reference evidence="10" key="3">
    <citation type="submission" date="2025-08" db="UniProtKB">
        <authorList>
            <consortium name="RefSeq"/>
        </authorList>
    </citation>
    <scope>IDENTIFICATION</scope>
    <source>
        <strain evidence="10">NI907</strain>
    </source>
</reference>
<dbReference type="PANTHER" id="PTHR47966">
    <property type="entry name" value="BETA-SITE APP-CLEAVING ENZYME, ISOFORM A-RELATED"/>
    <property type="match status" value="1"/>
</dbReference>
<keyword evidence="3 6" id="KW-0064">Aspartyl protease</keyword>
<dbReference type="PROSITE" id="PS51767">
    <property type="entry name" value="PEPTIDASE_A1"/>
    <property type="match status" value="1"/>
</dbReference>
<keyword evidence="7" id="KW-0732">Signal</keyword>
<feature type="chain" id="PRO_5027932325" description="Peptidase A1 domain-containing protein" evidence="7">
    <location>
        <begin position="24"/>
        <end position="431"/>
    </location>
</feature>
<feature type="active site" evidence="5">
    <location>
        <position position="110"/>
    </location>
</feature>
<evidence type="ECO:0000256" key="1">
    <source>
        <dbReference type="ARBA" id="ARBA00007447"/>
    </source>
</evidence>
<dbReference type="RefSeq" id="XP_030985697.1">
    <property type="nucleotide sequence ID" value="XM_031122741.1"/>
</dbReference>
<keyword evidence="2 6" id="KW-0645">Protease</keyword>
<reference evidence="10" key="1">
    <citation type="journal article" date="2019" name="Mol. Biol. Evol.">
        <title>Blast fungal genomes show frequent chromosomal changes, gene gains and losses, and effector gene turnover.</title>
        <authorList>
            <person name="Gomez Luciano L.B."/>
            <person name="Jason Tsai I."/>
            <person name="Chuma I."/>
            <person name="Tosa Y."/>
            <person name="Chen Y.H."/>
            <person name="Li J.Y."/>
            <person name="Li M.Y."/>
            <person name="Jade Lu M.Y."/>
            <person name="Nakayashiki H."/>
            <person name="Li W.H."/>
        </authorList>
    </citation>
    <scope>NUCLEOTIDE SEQUENCE</scope>
    <source>
        <strain evidence="10">NI907</strain>
    </source>
</reference>
<dbReference type="GO" id="GO:0004190">
    <property type="term" value="F:aspartic-type endopeptidase activity"/>
    <property type="evidence" value="ECO:0007669"/>
    <property type="project" value="UniProtKB-KW"/>
</dbReference>
<comment type="similarity">
    <text evidence="1 6">Belongs to the peptidase A1 family.</text>
</comment>
<reference evidence="10" key="2">
    <citation type="submission" date="2019-10" db="EMBL/GenBank/DDBJ databases">
        <authorList>
            <consortium name="NCBI Genome Project"/>
        </authorList>
    </citation>
    <scope>NUCLEOTIDE SEQUENCE</scope>
    <source>
        <strain evidence="10">NI907</strain>
    </source>
</reference>
<sequence>MPVFMQTFALLATWSAAVISASSVRVSKYDPPTWNGPLSIYKTHAKYGVPISPELSAAVRRAGFDTEKLNKRQQRQQQGSATAYPYYGDTEWLMQVKVGTPPQFFNAQVDTGSSEFWVFSDQHPTAREAGHIVYSPSRSLTAAFIPGLSWNQTYASGNSAWGNQVYNNVVQLGDVVAQSQAVLPATAASEGFVNSAFESLLGLDLLEYTATLPIEARGPPNFFGTIKSSLPSPLFSMDLKYKKQSLFDFSVVPSNRYRGRVSWAPIHPVRAKGINYSRWNITAFGYGIGDAKTVPLKPRTITGVVDTGTTLLYLNKPIVEKYYSKVPGSRYNPLKAAWFYPCKISHLLPDFSFGVGPVGKAVTITIPGKYFNWSPNEVENNECFGGLQESIDFKGGKASIFGTVAIKAVYVIFEDPRPAANPRIGWAAKDV</sequence>
<dbReference type="PANTHER" id="PTHR47966:SF2">
    <property type="entry name" value="ASPERGILLOPEPSIN-1-RELATED"/>
    <property type="match status" value="1"/>
</dbReference>
<dbReference type="Proteomes" id="UP000515153">
    <property type="component" value="Unplaced"/>
</dbReference>
<proteinExistence type="inferred from homology"/>
<dbReference type="GeneID" id="41957652"/>
<dbReference type="KEGG" id="pgri:PgNI_02680"/>
<dbReference type="Gene3D" id="2.40.70.10">
    <property type="entry name" value="Acid Proteases"/>
    <property type="match status" value="2"/>
</dbReference>
<evidence type="ECO:0000256" key="7">
    <source>
        <dbReference type="SAM" id="SignalP"/>
    </source>
</evidence>
<name>A0A6P8BEX6_PYRGI</name>
<gene>
    <name evidence="10" type="ORF">PgNI_02680</name>
</gene>
<protein>
    <recommendedName>
        <fullName evidence="8">Peptidase A1 domain-containing protein</fullName>
    </recommendedName>
</protein>
<keyword evidence="9" id="KW-1185">Reference proteome</keyword>
<evidence type="ECO:0000259" key="8">
    <source>
        <dbReference type="PROSITE" id="PS51767"/>
    </source>
</evidence>
<evidence type="ECO:0000256" key="3">
    <source>
        <dbReference type="ARBA" id="ARBA00022750"/>
    </source>
</evidence>
<keyword evidence="4 6" id="KW-0378">Hydrolase</keyword>
<dbReference type="PROSITE" id="PS00141">
    <property type="entry name" value="ASP_PROTEASE"/>
    <property type="match status" value="1"/>
</dbReference>
<dbReference type="InterPro" id="IPR033121">
    <property type="entry name" value="PEPTIDASE_A1"/>
</dbReference>
<evidence type="ECO:0000256" key="4">
    <source>
        <dbReference type="ARBA" id="ARBA00022801"/>
    </source>
</evidence>